<dbReference type="Gene3D" id="1.10.150.50">
    <property type="entry name" value="Transcription Factor, Ets-1"/>
    <property type="match status" value="1"/>
</dbReference>
<feature type="compositionally biased region" description="Low complexity" evidence="1">
    <location>
        <begin position="171"/>
        <end position="192"/>
    </location>
</feature>
<accession>A0A6G1SCM0</accession>
<feature type="region of interest" description="Disordered" evidence="1">
    <location>
        <begin position="109"/>
        <end position="239"/>
    </location>
</feature>
<gene>
    <name evidence="3" type="primary">L3MBTL3</name>
    <name evidence="3" type="ORF">g.6068</name>
</gene>
<reference evidence="3" key="1">
    <citation type="submission" date="2018-10" db="EMBL/GenBank/DDBJ databases">
        <title>Transcriptome assembly of Aceria tosichella (Wheat curl mite) Type 2.</title>
        <authorList>
            <person name="Scully E.D."/>
            <person name="Geib S.M."/>
            <person name="Palmer N.A."/>
            <person name="Gupta A.K."/>
            <person name="Sarath G."/>
            <person name="Tatineni S."/>
        </authorList>
    </citation>
    <scope>NUCLEOTIDE SEQUENCE</scope>
    <source>
        <strain evidence="3">LincolnNE</strain>
    </source>
</reference>
<dbReference type="InterPro" id="IPR001660">
    <property type="entry name" value="SAM"/>
</dbReference>
<organism evidence="3">
    <name type="scientific">Aceria tosichella</name>
    <name type="common">wheat curl mite</name>
    <dbReference type="NCBI Taxonomy" id="561515"/>
    <lineage>
        <taxon>Eukaryota</taxon>
        <taxon>Metazoa</taxon>
        <taxon>Ecdysozoa</taxon>
        <taxon>Arthropoda</taxon>
        <taxon>Chelicerata</taxon>
        <taxon>Arachnida</taxon>
        <taxon>Acari</taxon>
        <taxon>Acariformes</taxon>
        <taxon>Trombidiformes</taxon>
        <taxon>Prostigmata</taxon>
        <taxon>Eupodina</taxon>
        <taxon>Eriophyoidea</taxon>
        <taxon>Eriophyidae</taxon>
        <taxon>Eriophyinae</taxon>
        <taxon>Aceriini</taxon>
        <taxon>Aceria</taxon>
    </lineage>
</organism>
<feature type="domain" description="SAM" evidence="2">
    <location>
        <begin position="268"/>
        <end position="331"/>
    </location>
</feature>
<dbReference type="InterPro" id="IPR050548">
    <property type="entry name" value="PcG_chromatin_remod_factors"/>
</dbReference>
<dbReference type="GO" id="GO:0045892">
    <property type="term" value="P:negative regulation of DNA-templated transcription"/>
    <property type="evidence" value="ECO:0007669"/>
    <property type="project" value="TreeGrafter"/>
</dbReference>
<dbReference type="PROSITE" id="PS50105">
    <property type="entry name" value="SAM_DOMAIN"/>
    <property type="match status" value="1"/>
</dbReference>
<dbReference type="Pfam" id="PF00536">
    <property type="entry name" value="SAM_1"/>
    <property type="match status" value="1"/>
</dbReference>
<dbReference type="GO" id="GO:0003682">
    <property type="term" value="F:chromatin binding"/>
    <property type="evidence" value="ECO:0007669"/>
    <property type="project" value="TreeGrafter"/>
</dbReference>
<name>A0A6G1SCM0_9ACAR</name>
<feature type="compositionally biased region" description="Low complexity" evidence="1">
    <location>
        <begin position="120"/>
        <end position="132"/>
    </location>
</feature>
<dbReference type="PANTHER" id="PTHR12247:SF131">
    <property type="entry name" value="LD05287P"/>
    <property type="match status" value="1"/>
</dbReference>
<sequence length="331" mass="36742">MQSQLKVLAPVMTRDVTLPNSSKKVPMVMVPVPDSKTLMAIPLSTINNMTGVKDEQQAKDILNWNDDGIGTLDGCDLRFRINQLGCLELLDSDDEADYDQTDFTTYHHLKGKSQQQQHRNYNNNSCNNNNNNRAPPPPVRTLHFQSKQIHSQQDINDQISTCNNRTHSQQNNNSSTNSSNSNNNNNNNNNNNKKAKIKQISPGCSLLRDGPDTRRARAPSSSASTQSSGSSTLPLSTRRNESATNLVLLEKLIPKKQIEELKTKVENWSVEDVKLFVDSLPGCSGSGHLFEAQQICGKSLLHLDQKDLVDIVNVKLGPAIKIYNVISLIKS</sequence>
<evidence type="ECO:0000313" key="3">
    <source>
        <dbReference type="EMBL" id="MDE47907.1"/>
    </source>
</evidence>
<protein>
    <submittedName>
        <fullName evidence="3">Lethal(3)malignant brain tumor-like protein 3</fullName>
    </submittedName>
</protein>
<evidence type="ECO:0000259" key="2">
    <source>
        <dbReference type="PROSITE" id="PS50105"/>
    </source>
</evidence>
<evidence type="ECO:0000256" key="1">
    <source>
        <dbReference type="SAM" id="MobiDB-lite"/>
    </source>
</evidence>
<dbReference type="InterPro" id="IPR013761">
    <property type="entry name" value="SAM/pointed_sf"/>
</dbReference>
<proteinExistence type="predicted"/>
<feature type="compositionally biased region" description="Low complexity" evidence="1">
    <location>
        <begin position="218"/>
        <end position="237"/>
    </location>
</feature>
<feature type="compositionally biased region" description="Polar residues" evidence="1">
    <location>
        <begin position="143"/>
        <end position="170"/>
    </location>
</feature>
<dbReference type="PANTHER" id="PTHR12247">
    <property type="entry name" value="POLYCOMB GROUP PROTEIN"/>
    <property type="match status" value="1"/>
</dbReference>
<dbReference type="SUPFAM" id="SSF47769">
    <property type="entry name" value="SAM/Pointed domain"/>
    <property type="match status" value="1"/>
</dbReference>
<dbReference type="GO" id="GO:0042393">
    <property type="term" value="F:histone binding"/>
    <property type="evidence" value="ECO:0007669"/>
    <property type="project" value="TreeGrafter"/>
</dbReference>
<dbReference type="EMBL" id="GGYP01003136">
    <property type="protein sequence ID" value="MDE47907.1"/>
    <property type="molecule type" value="Transcribed_RNA"/>
</dbReference>
<dbReference type="AlphaFoldDB" id="A0A6G1SCM0"/>
<dbReference type="GO" id="GO:0005634">
    <property type="term" value="C:nucleus"/>
    <property type="evidence" value="ECO:0007669"/>
    <property type="project" value="TreeGrafter"/>
</dbReference>